<dbReference type="Proteomes" id="UP000317800">
    <property type="component" value="Segment"/>
</dbReference>
<evidence type="ECO:0000313" key="2">
    <source>
        <dbReference type="Proteomes" id="UP000317800"/>
    </source>
</evidence>
<name>A0A516KMS8_9CAUD</name>
<reference evidence="1 2" key="1">
    <citation type="submission" date="2019-06" db="EMBL/GenBank/DDBJ databases">
        <authorList>
            <person name="Hertel R."/>
        </authorList>
    </citation>
    <scope>NUCLEOTIDE SEQUENCE [LARGE SCALE GENOMIC DNA]</scope>
</reference>
<proteinExistence type="predicted"/>
<dbReference type="EMBL" id="MN043729">
    <property type="protein sequence ID" value="QDP42894.1"/>
    <property type="molecule type" value="Genomic_DNA"/>
</dbReference>
<sequence>MECNNKHCLWNAFNSCCHEDPEKADKHATPNQLDCPVSLRGDFTKQLYALLHECEKMLDRRNMGELMQIRDFMKAQRKKK</sequence>
<protein>
    <submittedName>
        <fullName evidence="1">Uncharacterized protein</fullName>
    </submittedName>
</protein>
<keyword evidence="2" id="KW-1185">Reference proteome</keyword>
<evidence type="ECO:0000313" key="1">
    <source>
        <dbReference type="EMBL" id="QDP42894.1"/>
    </source>
</evidence>
<accession>A0A516KMS8</accession>
<gene>
    <name evidence="1" type="ORF">Goe8_c01210</name>
</gene>
<organism evidence="1 2">
    <name type="scientific">Bacillus phage vB_BmeM-Goe8</name>
    <dbReference type="NCBI Taxonomy" id="2593638"/>
    <lineage>
        <taxon>Viruses</taxon>
        <taxon>Duplodnaviria</taxon>
        <taxon>Heunggongvirae</taxon>
        <taxon>Uroviricota</taxon>
        <taxon>Caudoviricetes</taxon>
        <taxon>Herelleviridae</taxon>
        <taxon>Bastillevirinae</taxon>
        <taxon>Goettingenvirus</taxon>
        <taxon>Goettingenvirus goe8</taxon>
    </lineage>
</organism>